<evidence type="ECO:0000256" key="8">
    <source>
        <dbReference type="ARBA" id="ARBA00022801"/>
    </source>
</evidence>
<dbReference type="InterPro" id="IPR037167">
    <property type="entry name" value="Peptidase_S11_C_sf"/>
</dbReference>
<dbReference type="UniPathway" id="UPA00219"/>
<protein>
    <recommendedName>
        <fullName evidence="4">serine-type D-Ala-D-Ala carboxypeptidase</fullName>
        <ecNumber evidence="4">3.4.16.4</ecNumber>
    </recommendedName>
</protein>
<feature type="chain" id="PRO_5002897760" description="serine-type D-Ala-D-Ala carboxypeptidase" evidence="17">
    <location>
        <begin position="26"/>
        <end position="445"/>
    </location>
</feature>
<evidence type="ECO:0000256" key="15">
    <source>
        <dbReference type="RuleBase" id="RU004016"/>
    </source>
</evidence>
<gene>
    <name evidence="19" type="ORF">CLOSTMETH_01017</name>
</gene>
<keyword evidence="7 17" id="KW-0732">Signal</keyword>
<keyword evidence="6" id="KW-0645">Protease</keyword>
<evidence type="ECO:0000256" key="3">
    <source>
        <dbReference type="ARBA" id="ARBA00007164"/>
    </source>
</evidence>
<name>C0EB00_9FIRM</name>
<evidence type="ECO:0000256" key="9">
    <source>
        <dbReference type="ARBA" id="ARBA00022960"/>
    </source>
</evidence>
<dbReference type="InterPro" id="IPR015956">
    <property type="entry name" value="Peniciliin-bd_prot_C_sf"/>
</dbReference>
<reference evidence="19 20" key="1">
    <citation type="submission" date="2009-01" db="EMBL/GenBank/DDBJ databases">
        <authorList>
            <person name="Fulton L."/>
            <person name="Clifton S."/>
            <person name="Fulton B."/>
            <person name="Xu J."/>
            <person name="Minx P."/>
            <person name="Pepin K.H."/>
            <person name="Johnson M."/>
            <person name="Bhonagiri V."/>
            <person name="Nash W.E."/>
            <person name="Mardis E.R."/>
            <person name="Wilson R.K."/>
        </authorList>
    </citation>
    <scope>NUCLEOTIDE SEQUENCE [LARGE SCALE GENOMIC DNA]</scope>
    <source>
        <strain evidence="19 20">DSM 5476</strain>
    </source>
</reference>
<evidence type="ECO:0000256" key="17">
    <source>
        <dbReference type="SAM" id="SignalP"/>
    </source>
</evidence>
<keyword evidence="16" id="KW-0472">Membrane</keyword>
<keyword evidence="16" id="KW-0812">Transmembrane</keyword>
<proteinExistence type="inferred from homology"/>
<evidence type="ECO:0000256" key="2">
    <source>
        <dbReference type="ARBA" id="ARBA00004752"/>
    </source>
</evidence>
<evidence type="ECO:0000256" key="10">
    <source>
        <dbReference type="ARBA" id="ARBA00022984"/>
    </source>
</evidence>
<dbReference type="GO" id="GO:0008360">
    <property type="term" value="P:regulation of cell shape"/>
    <property type="evidence" value="ECO:0007669"/>
    <property type="project" value="UniProtKB-KW"/>
</dbReference>
<dbReference type="AlphaFoldDB" id="C0EB00"/>
<evidence type="ECO:0000256" key="16">
    <source>
        <dbReference type="SAM" id="Phobius"/>
    </source>
</evidence>
<dbReference type="PANTHER" id="PTHR21581:SF6">
    <property type="entry name" value="TRAFFICKING PROTEIN PARTICLE COMPLEX SUBUNIT 12"/>
    <property type="match status" value="1"/>
</dbReference>
<evidence type="ECO:0000313" key="20">
    <source>
        <dbReference type="Proteomes" id="UP000003340"/>
    </source>
</evidence>
<dbReference type="STRING" id="537013.CLOSTMETH_01017"/>
<dbReference type="SUPFAM" id="SSF69189">
    <property type="entry name" value="Penicillin-binding protein associated domain"/>
    <property type="match status" value="1"/>
</dbReference>
<keyword evidence="16" id="KW-1133">Transmembrane helix</keyword>
<feature type="active site" description="Proton acceptor" evidence="13">
    <location>
        <position position="65"/>
    </location>
</feature>
<dbReference type="GO" id="GO:0071555">
    <property type="term" value="P:cell wall organization"/>
    <property type="evidence" value="ECO:0007669"/>
    <property type="project" value="UniProtKB-KW"/>
</dbReference>
<dbReference type="InterPro" id="IPR012338">
    <property type="entry name" value="Beta-lactam/transpept-like"/>
</dbReference>
<comment type="similarity">
    <text evidence="3 15">Belongs to the peptidase S11 family.</text>
</comment>
<dbReference type="Gene3D" id="3.40.710.10">
    <property type="entry name" value="DD-peptidase/beta-lactamase superfamily"/>
    <property type="match status" value="1"/>
</dbReference>
<feature type="transmembrane region" description="Helical" evidence="16">
    <location>
        <begin position="408"/>
        <end position="432"/>
    </location>
</feature>
<keyword evidence="8" id="KW-0378">Hydrolase</keyword>
<evidence type="ECO:0000256" key="14">
    <source>
        <dbReference type="PIRSR" id="PIRSR618044-2"/>
    </source>
</evidence>
<dbReference type="GO" id="GO:0009002">
    <property type="term" value="F:serine-type D-Ala-D-Ala carboxypeptidase activity"/>
    <property type="evidence" value="ECO:0007669"/>
    <property type="project" value="UniProtKB-EC"/>
</dbReference>
<dbReference type="EMBL" id="ACEC01000037">
    <property type="protein sequence ID" value="EEG31358.1"/>
    <property type="molecule type" value="Genomic_DNA"/>
</dbReference>
<dbReference type="HOGENOM" id="CLU_027070_7_3_9"/>
<feature type="active site" evidence="13">
    <location>
        <position position="123"/>
    </location>
</feature>
<evidence type="ECO:0000313" key="19">
    <source>
        <dbReference type="EMBL" id="EEG31358.1"/>
    </source>
</evidence>
<dbReference type="Pfam" id="PF00768">
    <property type="entry name" value="Peptidase_S11"/>
    <property type="match status" value="1"/>
</dbReference>
<dbReference type="Proteomes" id="UP000003340">
    <property type="component" value="Unassembled WGS sequence"/>
</dbReference>
<dbReference type="eggNOG" id="COG1686">
    <property type="taxonomic scope" value="Bacteria"/>
</dbReference>
<comment type="pathway">
    <text evidence="2">Cell wall biogenesis; peptidoglycan biosynthesis.</text>
</comment>
<dbReference type="PRINTS" id="PR00725">
    <property type="entry name" value="DADACBPTASE1"/>
</dbReference>
<evidence type="ECO:0000256" key="7">
    <source>
        <dbReference type="ARBA" id="ARBA00022729"/>
    </source>
</evidence>
<dbReference type="GO" id="GO:0009252">
    <property type="term" value="P:peptidoglycan biosynthetic process"/>
    <property type="evidence" value="ECO:0007669"/>
    <property type="project" value="UniProtKB-UniPathway"/>
</dbReference>
<dbReference type="InterPro" id="IPR018044">
    <property type="entry name" value="Peptidase_S11"/>
</dbReference>
<keyword evidence="9" id="KW-0133">Cell shape</keyword>
<evidence type="ECO:0000256" key="5">
    <source>
        <dbReference type="ARBA" id="ARBA00022645"/>
    </source>
</evidence>
<accession>C0EB00</accession>
<feature type="active site" description="Acyl-ester intermediate" evidence="13">
    <location>
        <position position="62"/>
    </location>
</feature>
<feature type="binding site" evidence="14">
    <location>
        <position position="245"/>
    </location>
    <ligand>
        <name>substrate</name>
    </ligand>
</feature>
<dbReference type="GO" id="GO:0006508">
    <property type="term" value="P:proteolysis"/>
    <property type="evidence" value="ECO:0007669"/>
    <property type="project" value="UniProtKB-KW"/>
</dbReference>
<reference evidence="19 20" key="2">
    <citation type="submission" date="2009-02" db="EMBL/GenBank/DDBJ databases">
        <title>Draft genome sequence of Clostridium methylpentosum (DSM 5476).</title>
        <authorList>
            <person name="Sudarsanam P."/>
            <person name="Ley R."/>
            <person name="Guruge J."/>
            <person name="Turnbaugh P.J."/>
            <person name="Mahowald M."/>
            <person name="Liep D."/>
            <person name="Gordon J."/>
        </authorList>
    </citation>
    <scope>NUCLEOTIDE SEQUENCE [LARGE SCALE GENOMIC DNA]</scope>
    <source>
        <strain evidence="19 20">DSM 5476</strain>
    </source>
</reference>
<dbReference type="MEROPS" id="S11.004"/>
<dbReference type="InterPro" id="IPR001967">
    <property type="entry name" value="Peptidase_S11_N"/>
</dbReference>
<sequence length="445" mass="49789">MKRLIFLLLPCIVLVSLFAPLTAQAAYTPDFEINSEAAYLVNMETGKVIYEKNAQTQYLPASTTKIMTAIIALETIDDIDNTMVTAPAYVFDQLYGLSASNADLRVDEQLSMKDLLYALMLRSACEGASIIADYIGEGDIQKFVDMMNAKAEEIGCTNTHFVNAHGLDEPDQLTTAYDMYLITNYALTNEQIGARFREIATTYSYTMAATNKHPEPRVISHTNKMMSSNTDLNGGYSRSYVQGIKTGTSNEYFNLVTMAKQDGYTYLLVTLGAHGQNSFVTYSDHAALYDWAFKTFESKVLARPGSKTIPNDVKVEFAKGTDSLVLTTQDAVSELLPKDVKEEAVMWDTSSLPETVQAPIRKGDKIGEVQLKLQNEVVQTVTVVAAEDVDRSQIAYTLYLAKTVVTSWWFLLILAILIAFIIAYIVLVVLYNKRRKKKKYTRRYK</sequence>
<feature type="domain" description="Peptidase S11 D-Ala-D-Ala carboxypeptidase A C-terminal" evidence="18">
    <location>
        <begin position="296"/>
        <end position="391"/>
    </location>
</feature>
<dbReference type="Pfam" id="PF07943">
    <property type="entry name" value="PBP5_C"/>
    <property type="match status" value="1"/>
</dbReference>
<evidence type="ECO:0000256" key="6">
    <source>
        <dbReference type="ARBA" id="ARBA00022670"/>
    </source>
</evidence>
<evidence type="ECO:0000256" key="1">
    <source>
        <dbReference type="ARBA" id="ARBA00003217"/>
    </source>
</evidence>
<dbReference type="EC" id="3.4.16.4" evidence="4"/>
<evidence type="ECO:0000256" key="4">
    <source>
        <dbReference type="ARBA" id="ARBA00012448"/>
    </source>
</evidence>
<comment type="caution">
    <text evidence="19">The sequence shown here is derived from an EMBL/GenBank/DDBJ whole genome shotgun (WGS) entry which is preliminary data.</text>
</comment>
<evidence type="ECO:0000259" key="18">
    <source>
        <dbReference type="SMART" id="SM00936"/>
    </source>
</evidence>
<dbReference type="InterPro" id="IPR012907">
    <property type="entry name" value="Peptidase_S11_C"/>
</dbReference>
<keyword evidence="11" id="KW-0961">Cell wall biogenesis/degradation</keyword>
<dbReference type="SMART" id="SM00936">
    <property type="entry name" value="PBP5_C"/>
    <property type="match status" value="1"/>
</dbReference>
<dbReference type="PANTHER" id="PTHR21581">
    <property type="entry name" value="D-ALANYL-D-ALANINE CARBOXYPEPTIDASE"/>
    <property type="match status" value="1"/>
</dbReference>
<keyword evidence="5 19" id="KW-0121">Carboxypeptidase</keyword>
<comment type="catalytic activity">
    <reaction evidence="12">
        <text>Preferential cleavage: (Ac)2-L-Lys-D-Ala-|-D-Ala. Also transpeptidation of peptidyl-alanyl moieties that are N-acyl substituents of D-alanine.</text>
        <dbReference type="EC" id="3.4.16.4"/>
    </reaction>
</comment>
<keyword evidence="20" id="KW-1185">Reference proteome</keyword>
<keyword evidence="10" id="KW-0573">Peptidoglycan synthesis</keyword>
<evidence type="ECO:0000256" key="13">
    <source>
        <dbReference type="PIRSR" id="PIRSR618044-1"/>
    </source>
</evidence>
<dbReference type="Gene3D" id="2.60.410.10">
    <property type="entry name" value="D-Ala-D-Ala carboxypeptidase, C-terminal domain"/>
    <property type="match status" value="1"/>
</dbReference>
<comment type="function">
    <text evidence="1">Removes C-terminal D-alanyl residues from sugar-peptide cell wall precursors.</text>
</comment>
<feature type="signal peptide" evidence="17">
    <location>
        <begin position="1"/>
        <end position="25"/>
    </location>
</feature>
<dbReference type="SUPFAM" id="SSF56601">
    <property type="entry name" value="beta-lactamase/transpeptidase-like"/>
    <property type="match status" value="1"/>
</dbReference>
<organism evidence="19 20">
    <name type="scientific">[Clostridium] methylpentosum DSM 5476</name>
    <dbReference type="NCBI Taxonomy" id="537013"/>
    <lineage>
        <taxon>Bacteria</taxon>
        <taxon>Bacillati</taxon>
        <taxon>Bacillota</taxon>
        <taxon>Clostridia</taxon>
        <taxon>Eubacteriales</taxon>
        <taxon>Oscillospiraceae</taxon>
        <taxon>Oscillospiraceae incertae sedis</taxon>
    </lineage>
</organism>
<evidence type="ECO:0000256" key="12">
    <source>
        <dbReference type="ARBA" id="ARBA00034000"/>
    </source>
</evidence>
<evidence type="ECO:0000256" key="11">
    <source>
        <dbReference type="ARBA" id="ARBA00023316"/>
    </source>
</evidence>